<dbReference type="InterPro" id="IPR036188">
    <property type="entry name" value="FAD/NAD-bd_sf"/>
</dbReference>
<dbReference type="Proteomes" id="UP000789595">
    <property type="component" value="Unassembled WGS sequence"/>
</dbReference>
<reference evidence="3" key="1">
    <citation type="submission" date="2021-01" db="EMBL/GenBank/DDBJ databases">
        <authorList>
            <person name="Corre E."/>
            <person name="Pelletier E."/>
            <person name="Niang G."/>
            <person name="Scheremetjew M."/>
            <person name="Finn R."/>
            <person name="Kale V."/>
            <person name="Holt S."/>
            <person name="Cochrane G."/>
            <person name="Meng A."/>
            <person name="Brown T."/>
            <person name="Cohen L."/>
        </authorList>
    </citation>
    <scope>NUCLEOTIDE SEQUENCE</scope>
    <source>
        <strain evidence="3">CCMP1756</strain>
    </source>
</reference>
<dbReference type="Gene3D" id="3.30.519.10">
    <property type="entry name" value="Guanine Nucleotide Dissociation Inhibitor, domain 2"/>
    <property type="match status" value="1"/>
</dbReference>
<dbReference type="AlphaFoldDB" id="A0A7S4E7S1"/>
<reference evidence="4" key="2">
    <citation type="submission" date="2021-11" db="EMBL/GenBank/DDBJ databases">
        <authorList>
            <consortium name="Genoscope - CEA"/>
            <person name="William W."/>
        </authorList>
    </citation>
    <scope>NUCLEOTIDE SEQUENCE</scope>
</reference>
<keyword evidence="5" id="KW-1185">Reference proteome</keyword>
<gene>
    <name evidence="3" type="ORF">PCAL00307_LOCUS10979</name>
    <name evidence="4" type="ORF">PECAL_4P18730</name>
</gene>
<evidence type="ECO:0000313" key="4">
    <source>
        <dbReference type="EMBL" id="CAH0374578.1"/>
    </source>
</evidence>
<proteinExistence type="inferred from homology"/>
<evidence type="ECO:0000313" key="3">
    <source>
        <dbReference type="EMBL" id="CAE0695543.1"/>
    </source>
</evidence>
<dbReference type="Gene3D" id="1.10.405.10">
    <property type="entry name" value="Guanine Nucleotide Dissociation Inhibitor, domain 1"/>
    <property type="match status" value="1"/>
</dbReference>
<dbReference type="PANTHER" id="PTHR11787">
    <property type="entry name" value="RAB GDP-DISSOCIATION INHIBITOR"/>
    <property type="match status" value="1"/>
</dbReference>
<organism evidence="3">
    <name type="scientific">Pelagomonas calceolata</name>
    <dbReference type="NCBI Taxonomy" id="35677"/>
    <lineage>
        <taxon>Eukaryota</taxon>
        <taxon>Sar</taxon>
        <taxon>Stramenopiles</taxon>
        <taxon>Ochrophyta</taxon>
        <taxon>Pelagophyceae</taxon>
        <taxon>Pelagomonadales</taxon>
        <taxon>Pelagomonadaceae</taxon>
        <taxon>Pelagomonas</taxon>
    </lineage>
</organism>
<sequence length="550" mass="61478">MADFKGDDEVAAAADAVADVKLEEEKAPEFPQFPWLPPGKKPLADGEYDCIVMGTGLKECVLSGLLATAGKKVLHVDRNSYYGADSASLNLSNLFAKFNNGKQPEQRIFDVLGQNRDYNVDLIPKCIMACGKLVKMLIHTKVTRYLEFRSLDASYVYRNGKIYKVPATKMEVVSNGLLGLFEKRRMINFLMYLQSYDEKKPETHKGRDLTRMTMRQLYDEYGLEKGTREFVGHAMALQLNDDYMDQPALSTVKAIIMYCYSVDRYGKSPYVYPMYGLGGLPEGFSRLCAIHGGTFMLNRSVDEVLFDNEGKAWGIRGDDEIAKAKIFIGDPSYFQPYQKCREIGKVVRSICFLNHPIPNTNDVDSLQIIIPSTQLNRKNDIYVVLISNSHQVTAAGKYVAICSTVVETSEPMRELAPALGLLGTIMTRFDDVVPLYEPLADGRADQCINQIAAARLRNCYHHGLHAIDATSARRRGGVVLTDRFSHGRVAENSLVDLCTGADNCYISKSFDATSHFETTSLDVIDMYERITGEKLDLDKMADSAPDEDGY</sequence>
<dbReference type="EMBL" id="CAKKNE010000004">
    <property type="protein sequence ID" value="CAH0374578.1"/>
    <property type="molecule type" value="Genomic_DNA"/>
</dbReference>
<dbReference type="PRINTS" id="PR00891">
    <property type="entry name" value="RABGDIREP"/>
</dbReference>
<dbReference type="OrthoDB" id="9446342at2759"/>
<dbReference type="PRINTS" id="PR00892">
    <property type="entry name" value="RABGDI"/>
</dbReference>
<comment type="similarity">
    <text evidence="1 2">Belongs to the Rab GDI family.</text>
</comment>
<dbReference type="GO" id="GO:0016192">
    <property type="term" value="P:vesicle-mediated transport"/>
    <property type="evidence" value="ECO:0007669"/>
    <property type="project" value="TreeGrafter"/>
</dbReference>
<dbReference type="InterPro" id="IPR000806">
    <property type="entry name" value="RabGDI"/>
</dbReference>
<dbReference type="InterPro" id="IPR018203">
    <property type="entry name" value="GDP_dissociation_inhibitor"/>
</dbReference>
<evidence type="ECO:0000313" key="5">
    <source>
        <dbReference type="Proteomes" id="UP000789595"/>
    </source>
</evidence>
<dbReference type="GO" id="GO:0005737">
    <property type="term" value="C:cytoplasm"/>
    <property type="evidence" value="ECO:0007669"/>
    <property type="project" value="TreeGrafter"/>
</dbReference>
<accession>A0A7S4E7S1</accession>
<dbReference type="SUPFAM" id="SSF54373">
    <property type="entry name" value="FAD-linked reductases, C-terminal domain"/>
    <property type="match status" value="1"/>
</dbReference>
<dbReference type="Pfam" id="PF00996">
    <property type="entry name" value="GDI"/>
    <property type="match status" value="2"/>
</dbReference>
<dbReference type="GO" id="GO:0007264">
    <property type="term" value="P:small GTPase-mediated signal transduction"/>
    <property type="evidence" value="ECO:0007669"/>
    <property type="project" value="InterPro"/>
</dbReference>
<protein>
    <recommendedName>
        <fullName evidence="2">Rab GDP dissociation inhibitor</fullName>
    </recommendedName>
</protein>
<dbReference type="Gene3D" id="3.50.50.60">
    <property type="entry name" value="FAD/NAD(P)-binding domain"/>
    <property type="match status" value="2"/>
</dbReference>
<dbReference type="SUPFAM" id="SSF51905">
    <property type="entry name" value="FAD/NAD(P)-binding domain"/>
    <property type="match status" value="2"/>
</dbReference>
<dbReference type="GO" id="GO:0005093">
    <property type="term" value="F:Rab GDP-dissociation inhibitor activity"/>
    <property type="evidence" value="ECO:0007669"/>
    <property type="project" value="InterPro"/>
</dbReference>
<dbReference type="GO" id="GO:0015031">
    <property type="term" value="P:protein transport"/>
    <property type="evidence" value="ECO:0007669"/>
    <property type="project" value="InterPro"/>
</dbReference>
<evidence type="ECO:0000256" key="2">
    <source>
        <dbReference type="RuleBase" id="RU363124"/>
    </source>
</evidence>
<evidence type="ECO:0000256" key="1">
    <source>
        <dbReference type="ARBA" id="ARBA00005593"/>
    </source>
</evidence>
<name>A0A7S4E7S1_9STRA</name>
<dbReference type="PANTHER" id="PTHR11787:SF8">
    <property type="entry name" value="RAB GDP DISSOCIATION INHIBITOR"/>
    <property type="match status" value="1"/>
</dbReference>
<dbReference type="EMBL" id="HBIW01012797">
    <property type="protein sequence ID" value="CAE0695543.1"/>
    <property type="molecule type" value="Transcribed_RNA"/>
</dbReference>
<dbReference type="FunFam" id="1.10.405.10:FF:000011">
    <property type="entry name" value="Rab GDP dissociation inhibitor"/>
    <property type="match status" value="1"/>
</dbReference>